<protein>
    <submittedName>
        <fullName evidence="1">DUF1476 domain-containing protein</fullName>
    </submittedName>
</protein>
<accession>A0A4Q0MNT1</accession>
<dbReference type="PIRSF" id="PIRSF031780">
    <property type="entry name" value="UCP031780"/>
    <property type="match status" value="1"/>
</dbReference>
<gene>
    <name evidence="1" type="ORF">EK403_01110</name>
</gene>
<dbReference type="OrthoDB" id="9810387at2"/>
<dbReference type="InterPro" id="IPR009945">
    <property type="entry name" value="ATPase_inh_sub_z"/>
</dbReference>
<dbReference type="Gene3D" id="1.10.790.20">
    <property type="entry name" value="Domain of unknown function DUF1476"/>
    <property type="match status" value="1"/>
</dbReference>
<keyword evidence="2" id="KW-1185">Reference proteome</keyword>
<dbReference type="EMBL" id="RYFI01000001">
    <property type="protein sequence ID" value="RXF75488.1"/>
    <property type="molecule type" value="Genomic_DNA"/>
</dbReference>
<dbReference type="InterPro" id="IPR038293">
    <property type="entry name" value="ATPase_inh_sub_z_sf"/>
</dbReference>
<reference evidence="1 2" key="1">
    <citation type="submission" date="2018-12" db="EMBL/GenBank/DDBJ databases">
        <title>bacterium Hansschlegelia zhihuaiae S113.</title>
        <authorList>
            <person name="He J."/>
        </authorList>
    </citation>
    <scope>NUCLEOTIDE SEQUENCE [LARGE SCALE GENOMIC DNA]</scope>
    <source>
        <strain evidence="1 2">S 113</strain>
    </source>
</reference>
<dbReference type="Pfam" id="PF07345">
    <property type="entry name" value="ATPaseInh_sub_z"/>
    <property type="match status" value="1"/>
</dbReference>
<dbReference type="Proteomes" id="UP000289708">
    <property type="component" value="Unassembled WGS sequence"/>
</dbReference>
<name>A0A4Q0MNT1_9HYPH</name>
<proteinExistence type="predicted"/>
<dbReference type="AlphaFoldDB" id="A0A4Q0MNT1"/>
<sequence length="107" mass="12349">MTTFDDREHALEAMFVHDEEMKFCALARRNKLLGLWAAEKLGKEGDQATAYAKSVVMSDFEEEGDHDVFRKIRLDFDRAGVEQSDHQIRRRMEELLATAMTQLAAEK</sequence>
<organism evidence="1 2">
    <name type="scientific">Hansschlegelia zhihuaiae</name>
    <dbReference type="NCBI Taxonomy" id="405005"/>
    <lineage>
        <taxon>Bacteria</taxon>
        <taxon>Pseudomonadati</taxon>
        <taxon>Pseudomonadota</taxon>
        <taxon>Alphaproteobacteria</taxon>
        <taxon>Hyphomicrobiales</taxon>
        <taxon>Methylopilaceae</taxon>
        <taxon>Hansschlegelia</taxon>
    </lineage>
</organism>
<evidence type="ECO:0000313" key="1">
    <source>
        <dbReference type="EMBL" id="RXF75488.1"/>
    </source>
</evidence>
<dbReference type="RefSeq" id="WP_128775667.1">
    <property type="nucleotide sequence ID" value="NZ_RYFI01000001.1"/>
</dbReference>
<evidence type="ECO:0000313" key="2">
    <source>
        <dbReference type="Proteomes" id="UP000289708"/>
    </source>
</evidence>
<comment type="caution">
    <text evidence="1">The sequence shown here is derived from an EMBL/GenBank/DDBJ whole genome shotgun (WGS) entry which is preliminary data.</text>
</comment>